<dbReference type="InterPro" id="IPR013381">
    <property type="entry name" value="CRISPR-assoc_prot_Cse1"/>
</dbReference>
<proteinExistence type="predicted"/>
<reference evidence="2 3" key="1">
    <citation type="submission" date="2016-10" db="EMBL/GenBank/DDBJ databases">
        <authorList>
            <person name="de Groot N.N."/>
        </authorList>
    </citation>
    <scope>NUCLEOTIDE SEQUENCE [LARGE SCALE GENOMIC DNA]</scope>
    <source>
        <strain evidence="2 3">CGMCC 1.6493</strain>
    </source>
</reference>
<evidence type="ECO:0000313" key="3">
    <source>
        <dbReference type="Proteomes" id="UP000199594"/>
    </source>
</evidence>
<evidence type="ECO:0000256" key="1">
    <source>
        <dbReference type="SAM" id="MobiDB-lite"/>
    </source>
</evidence>
<dbReference type="Proteomes" id="UP000199594">
    <property type="component" value="Unassembled WGS sequence"/>
</dbReference>
<dbReference type="EMBL" id="FPAQ01000002">
    <property type="protein sequence ID" value="SFT37111.1"/>
    <property type="molecule type" value="Genomic_DNA"/>
</dbReference>
<accession>A0A1I6XG92</accession>
<dbReference type="RefSeq" id="WP_089846561.1">
    <property type="nucleotide sequence ID" value="NZ_FPAQ01000002.1"/>
</dbReference>
<dbReference type="NCBIfam" id="TIGR02547">
    <property type="entry name" value="casA_cse1"/>
    <property type="match status" value="1"/>
</dbReference>
<evidence type="ECO:0000313" key="2">
    <source>
        <dbReference type="EMBL" id="SFT37111.1"/>
    </source>
</evidence>
<name>A0A1I6XG92_9GAMM</name>
<protein>
    <submittedName>
        <fullName evidence="2">CRISPR system Cascade subunit CasA</fullName>
    </submittedName>
</protein>
<feature type="region of interest" description="Disordered" evidence="1">
    <location>
        <begin position="294"/>
        <end position="315"/>
    </location>
</feature>
<sequence length="559" mass="62000">MNLLHDPWLPFRARDGSIVYRPPSAIADPDIVDLALPRADFQGAAYQFLIGLLQTAWPPEDHGEWLDRHLEPPSVEALEAAFASFAAAFELTGEGPSFMQDLDPLEDAKPGPVAGLLIDSPGANGLKLNTDHFVKRGRVDTICEDCAALALFTTQINAPAGGAGYRVGLRGGGPLTTLVLPDQADASLWQRLWLNVAPIETIAPKGRASDRRAGDDTLFPWMGPTRISDKKGSEVLPEHMHALHAYWAMPRRFRLEIEERDGRCDLCGRQASHMVSEIRAKNYGANYDGPWQHPLTPYRRDPKKPSELPLSTKGQPGGLGYRHWSNLVLDDAEGSGALPAAVIHDYLTHKMDIVAQERRFGEDIEALLTPRLWVFGYDMDNMKPRGWYSVEMPLVAVPPAQQELLRTWVQASIELSRQTAWMTRTQIKNAWFSRPADAKGDLTPIDSQFYEATESAFFRALFALQQALQRGEGPHMPSQVAKAWYLALRREALTSFEAQALSGPAFELDMKRITRAHRQLRAWLSGHSKGSKVVTRFAKDGGFALTNTQGTPSTEEAAP</sequence>
<dbReference type="Pfam" id="PF09481">
    <property type="entry name" value="CRISPR_Cse1"/>
    <property type="match status" value="1"/>
</dbReference>
<dbReference type="OrthoDB" id="5392377at2"/>
<dbReference type="AlphaFoldDB" id="A0A1I6XG92"/>
<gene>
    <name evidence="2" type="ORF">SAMN04487956_102127</name>
</gene>
<dbReference type="CDD" id="cd09729">
    <property type="entry name" value="Cse1_I-E"/>
    <property type="match status" value="1"/>
</dbReference>
<organism evidence="2 3">
    <name type="scientific">Halomonas saccharevitans</name>
    <dbReference type="NCBI Taxonomy" id="416872"/>
    <lineage>
        <taxon>Bacteria</taxon>
        <taxon>Pseudomonadati</taxon>
        <taxon>Pseudomonadota</taxon>
        <taxon>Gammaproteobacteria</taxon>
        <taxon>Oceanospirillales</taxon>
        <taxon>Halomonadaceae</taxon>
        <taxon>Halomonas</taxon>
    </lineage>
</organism>